<dbReference type="Pfam" id="PF13855">
    <property type="entry name" value="LRR_8"/>
    <property type="match status" value="1"/>
</dbReference>
<dbReference type="OrthoDB" id="660555at2759"/>
<dbReference type="Gene3D" id="1.20.900.10">
    <property type="entry name" value="Dbl homology (DH) domain"/>
    <property type="match status" value="1"/>
</dbReference>
<keyword evidence="3" id="KW-0175">Coiled coil</keyword>
<feature type="domain" description="DH" evidence="5">
    <location>
        <begin position="773"/>
        <end position="986"/>
    </location>
</feature>
<sequence length="1126" mass="127473">MVKKSILLKKIDKIVDLSTYLINGVKQPSDDFIKNIQLSDSSLNFLNNSDLSTDPNNIDSDNSLTFSNIYNNASKIRTSLSSGRPSCELYNIDVYYESESDEFVSNNLNKGSNSSLKKLYLHENYSTDINISSKSAFRKVNIFSSSPCSDKGELSDDSCKSIYSLEFNNKNIHSSTNLDSEICASHQNLCQIPQSIFYFSNVLTKLDISFNRIDHLPLQLFDLVNLQTLLAKKNKITHIPPEIKNLKNLTFIDFSHNKLSEIAFELTFLKKLSVLNLQHNMIAEIPSYIGLLYTSLESLKIHDNPLDYTSIYLISPILDRVQSYKMQHNVPTELYPSTNKDFGKRQKTPEGLMFYEDQIFDTPNSGKTLIETKCYDQSDNSIDSPDEDLYQTCVSTPNKNIQLDGSLKLGTNRHQTRSLLLSSIPNPDFLAINSFKNLDGNSNKSTDSLKPQSKLEKILGVNPVNTNNTNHFTGVEPKNTKYTTQSSVKSQQKKLDKEIESNLQNINHTPADQVEQISPNKPQKNWYSSINLKSFTKNLKTKKNSTKSKPSQTLAIDPNIDLSYKPTEINIQQACCMSKASKILGLNATETSKDSSLHYKNQKKLNSPVYSPTKNVKSIDNGCTTLADSPSKICFNSKDLTTPKSKHKTSSASLFSMMDSDFTKDDNSSSDSYLSSNSVNKNGKKNKSVNSIKNFEPKFIPANNEKKSIGCDAKKRFKLSKVLMQLLDIWDLDKANSEKAVINKVLQEKVYKSPKRASILSVAQLEPQNVQKQYYNVAKELLETEKVYVEGLSKIVNKYLIPLSESEILTKAEIKTLFSNIKVIYDLHNIHLLQDLIEDEKTQFSNIGSIVTKYTPLFKLYTEYINNFEKAQAICEKLESTITKKTNNQSTISSKGIGFLSTHELTIHKTVGKAMSIFEGSSASNKLSRVLFDLPSLLITPVQRIPRYKLLLERLIKYACPSGKDFEDLRNAYDQTLSVTHDINESKRRHEQVDIVRRLSQSANQFLVKKKINPNSRIIKCGLLILKKIVTPNTNMQQVEKVISTTVSIESNYYLINGMLLKCGKTDSTYAIQEIHTLSTRLEPASIVGTMLRVVDEKSVLYFLTENHDLEDWELKINSRLEYLCY</sequence>
<dbReference type="SMART" id="SM00369">
    <property type="entry name" value="LRR_TYP"/>
    <property type="match status" value="3"/>
</dbReference>
<dbReference type="PANTHER" id="PTHR12673:SF254">
    <property type="entry name" value="RHOGEF DOMAIN-CONTAINING PROTEIN GXCH"/>
    <property type="match status" value="1"/>
</dbReference>
<evidence type="ECO:0000259" key="5">
    <source>
        <dbReference type="PROSITE" id="PS50010"/>
    </source>
</evidence>
<dbReference type="SUPFAM" id="SSF52058">
    <property type="entry name" value="L domain-like"/>
    <property type="match status" value="1"/>
</dbReference>
<organism evidence="6 7">
    <name type="scientific">Smittium simulii</name>
    <dbReference type="NCBI Taxonomy" id="133385"/>
    <lineage>
        <taxon>Eukaryota</taxon>
        <taxon>Fungi</taxon>
        <taxon>Fungi incertae sedis</taxon>
        <taxon>Zoopagomycota</taxon>
        <taxon>Kickxellomycotina</taxon>
        <taxon>Harpellomycetes</taxon>
        <taxon>Harpellales</taxon>
        <taxon>Legeriomycetaceae</taxon>
        <taxon>Smittium</taxon>
    </lineage>
</organism>
<keyword evidence="2" id="KW-0677">Repeat</keyword>
<dbReference type="AlphaFoldDB" id="A0A2T9YVW2"/>
<dbReference type="SUPFAM" id="SSF48065">
    <property type="entry name" value="DBL homology domain (DH-domain)"/>
    <property type="match status" value="1"/>
</dbReference>
<evidence type="ECO:0000313" key="6">
    <source>
        <dbReference type="EMBL" id="PVU96477.1"/>
    </source>
</evidence>
<dbReference type="InterPro" id="IPR001611">
    <property type="entry name" value="Leu-rich_rpt"/>
</dbReference>
<feature type="coiled-coil region" evidence="3">
    <location>
        <begin position="861"/>
        <end position="888"/>
    </location>
</feature>
<proteinExistence type="predicted"/>
<dbReference type="PROSITE" id="PS51450">
    <property type="entry name" value="LRR"/>
    <property type="match status" value="2"/>
</dbReference>
<evidence type="ECO:0000256" key="1">
    <source>
        <dbReference type="ARBA" id="ARBA00022614"/>
    </source>
</evidence>
<dbReference type="PROSITE" id="PS50010">
    <property type="entry name" value="DH_2"/>
    <property type="match status" value="1"/>
</dbReference>
<evidence type="ECO:0000313" key="7">
    <source>
        <dbReference type="Proteomes" id="UP000245383"/>
    </source>
</evidence>
<keyword evidence="7" id="KW-1185">Reference proteome</keyword>
<dbReference type="InterPro" id="IPR035899">
    <property type="entry name" value="DBL_dom_sf"/>
</dbReference>
<evidence type="ECO:0000256" key="4">
    <source>
        <dbReference type="SAM" id="MobiDB-lite"/>
    </source>
</evidence>
<name>A0A2T9YVW2_9FUNG</name>
<protein>
    <recommendedName>
        <fullName evidence="5">DH domain-containing protein</fullName>
    </recommendedName>
</protein>
<reference evidence="6 7" key="1">
    <citation type="journal article" date="2018" name="MBio">
        <title>Comparative Genomics Reveals the Core Gene Toolbox for the Fungus-Insect Symbiosis.</title>
        <authorList>
            <person name="Wang Y."/>
            <person name="Stata M."/>
            <person name="Wang W."/>
            <person name="Stajich J.E."/>
            <person name="White M.M."/>
            <person name="Moncalvo J.M."/>
        </authorList>
    </citation>
    <scope>NUCLEOTIDE SEQUENCE [LARGE SCALE GENOMIC DNA]</scope>
    <source>
        <strain evidence="6 7">SWE-8-4</strain>
    </source>
</reference>
<dbReference type="InterPro" id="IPR051092">
    <property type="entry name" value="FYVE_RhoGEF_PH"/>
</dbReference>
<dbReference type="Proteomes" id="UP000245383">
    <property type="component" value="Unassembled WGS sequence"/>
</dbReference>
<feature type="compositionally biased region" description="Low complexity" evidence="4">
    <location>
        <begin position="669"/>
        <end position="681"/>
    </location>
</feature>
<dbReference type="SMART" id="SM00325">
    <property type="entry name" value="RhoGEF"/>
    <property type="match status" value="1"/>
</dbReference>
<dbReference type="CDD" id="cd00160">
    <property type="entry name" value="RhoGEF"/>
    <property type="match status" value="1"/>
</dbReference>
<feature type="region of interest" description="Disordered" evidence="4">
    <location>
        <begin position="666"/>
        <end position="688"/>
    </location>
</feature>
<dbReference type="GO" id="GO:0005085">
    <property type="term" value="F:guanyl-nucleotide exchange factor activity"/>
    <property type="evidence" value="ECO:0007669"/>
    <property type="project" value="InterPro"/>
</dbReference>
<dbReference type="InterPro" id="IPR032675">
    <property type="entry name" value="LRR_dom_sf"/>
</dbReference>
<dbReference type="InterPro" id="IPR003591">
    <property type="entry name" value="Leu-rich_rpt_typical-subtyp"/>
</dbReference>
<dbReference type="STRING" id="133385.A0A2T9YVW2"/>
<keyword evidence="1" id="KW-0433">Leucine-rich repeat</keyword>
<dbReference type="InterPro" id="IPR000219">
    <property type="entry name" value="DH_dom"/>
</dbReference>
<evidence type="ECO:0000256" key="2">
    <source>
        <dbReference type="ARBA" id="ARBA00022737"/>
    </source>
</evidence>
<dbReference type="EMBL" id="MBFR01000031">
    <property type="protein sequence ID" value="PVU96477.1"/>
    <property type="molecule type" value="Genomic_DNA"/>
</dbReference>
<gene>
    <name evidence="6" type="ORF">BB561_001151</name>
</gene>
<accession>A0A2T9YVW2</accession>
<dbReference type="Pfam" id="PF00621">
    <property type="entry name" value="RhoGEF"/>
    <property type="match status" value="1"/>
</dbReference>
<dbReference type="GO" id="GO:0005737">
    <property type="term" value="C:cytoplasm"/>
    <property type="evidence" value="ECO:0007669"/>
    <property type="project" value="TreeGrafter"/>
</dbReference>
<dbReference type="Gene3D" id="3.80.10.10">
    <property type="entry name" value="Ribonuclease Inhibitor"/>
    <property type="match status" value="1"/>
</dbReference>
<evidence type="ECO:0000256" key="3">
    <source>
        <dbReference type="SAM" id="Coils"/>
    </source>
</evidence>
<dbReference type="PANTHER" id="PTHR12673">
    <property type="entry name" value="FACIOGENITAL DYSPLASIA PROTEIN"/>
    <property type="match status" value="1"/>
</dbReference>
<comment type="caution">
    <text evidence="6">The sequence shown here is derived from an EMBL/GenBank/DDBJ whole genome shotgun (WGS) entry which is preliminary data.</text>
</comment>